<evidence type="ECO:0000256" key="1">
    <source>
        <dbReference type="ARBA" id="ARBA00022617"/>
    </source>
</evidence>
<keyword evidence="2 4" id="KW-0479">Metal-binding</keyword>
<comment type="caution">
    <text evidence="6">The sequence shown here is derived from an EMBL/GenBank/DDBJ whole genome shotgun (WGS) entry which is preliminary data.</text>
</comment>
<dbReference type="InterPro" id="IPR009056">
    <property type="entry name" value="Cyt_c-like_dom"/>
</dbReference>
<dbReference type="InterPro" id="IPR036909">
    <property type="entry name" value="Cyt_c-like_dom_sf"/>
</dbReference>
<proteinExistence type="predicted"/>
<gene>
    <name evidence="6" type="ORF">MZO42_01200</name>
</gene>
<dbReference type="SUPFAM" id="SSF46626">
    <property type="entry name" value="Cytochrome c"/>
    <property type="match status" value="1"/>
</dbReference>
<dbReference type="Gene3D" id="1.10.760.10">
    <property type="entry name" value="Cytochrome c-like domain"/>
    <property type="match status" value="1"/>
</dbReference>
<dbReference type="EMBL" id="JALMLT010000001">
    <property type="protein sequence ID" value="MDT8757302.1"/>
    <property type="molecule type" value="Genomic_DNA"/>
</dbReference>
<keyword evidence="3 4" id="KW-0408">Iron</keyword>
<protein>
    <submittedName>
        <fullName evidence="6">C-type cytochrome</fullName>
    </submittedName>
</protein>
<reference evidence="6" key="1">
    <citation type="submission" date="2022-04" db="EMBL/GenBank/DDBJ databases">
        <title>Tomato heritable bacteria conferring resistance against bacterial wilt.</title>
        <authorList>
            <person name="Yin J."/>
        </authorList>
    </citation>
    <scope>NUCLEOTIDE SEQUENCE</scope>
    <source>
        <strain evidence="6">Cra20</strain>
    </source>
</reference>
<evidence type="ECO:0000313" key="6">
    <source>
        <dbReference type="EMBL" id="MDT8757302.1"/>
    </source>
</evidence>
<evidence type="ECO:0000259" key="5">
    <source>
        <dbReference type="PROSITE" id="PS51007"/>
    </source>
</evidence>
<evidence type="ECO:0000256" key="3">
    <source>
        <dbReference type="ARBA" id="ARBA00023004"/>
    </source>
</evidence>
<feature type="domain" description="Cytochrome c" evidence="5">
    <location>
        <begin position="44"/>
        <end position="135"/>
    </location>
</feature>
<keyword evidence="1 4" id="KW-0349">Heme</keyword>
<evidence type="ECO:0000256" key="4">
    <source>
        <dbReference type="PROSITE-ProRule" id="PRU00433"/>
    </source>
</evidence>
<name>A0ABU3MYB1_9SPHN</name>
<accession>A0ABU3MYB1</accession>
<sequence length="136" mass="14105">MPSELRFVLILSALAALAGAASVFGIYRQDAAQARTHAEAMTGGSADAGRDVIARYNCGACHRIPGIAGATGQVGPALGGIAVRAQIAGLLVNNPDNLVRWLQHPQQVLPGNGMPEQGLTEGEARDAAAYLYTVRQ</sequence>
<dbReference type="PROSITE" id="PS51007">
    <property type="entry name" value="CYTC"/>
    <property type="match status" value="1"/>
</dbReference>
<organism evidence="6">
    <name type="scientific">Sphingomonas psychrotolerans</name>
    <dbReference type="NCBI Taxonomy" id="1327635"/>
    <lineage>
        <taxon>Bacteria</taxon>
        <taxon>Pseudomonadati</taxon>
        <taxon>Pseudomonadota</taxon>
        <taxon>Alphaproteobacteria</taxon>
        <taxon>Sphingomonadales</taxon>
        <taxon>Sphingomonadaceae</taxon>
        <taxon>Sphingomonas</taxon>
    </lineage>
</organism>
<evidence type="ECO:0000256" key="2">
    <source>
        <dbReference type="ARBA" id="ARBA00022723"/>
    </source>
</evidence>
<dbReference type="Pfam" id="PF00034">
    <property type="entry name" value="Cytochrom_C"/>
    <property type="match status" value="1"/>
</dbReference>